<keyword evidence="2" id="KW-0902">Two-component regulatory system</keyword>
<keyword evidence="11" id="KW-1185">Reference proteome</keyword>
<reference evidence="11" key="1">
    <citation type="journal article" date="2019" name="Int. J. Syst. Evol. Microbiol.">
        <title>The Global Catalogue of Microorganisms (GCM) 10K type strain sequencing project: providing services to taxonomists for standard genome sequencing and annotation.</title>
        <authorList>
            <consortium name="The Broad Institute Genomics Platform"/>
            <consortium name="The Broad Institute Genome Sequencing Center for Infectious Disease"/>
            <person name="Wu L."/>
            <person name="Ma J."/>
        </authorList>
    </citation>
    <scope>NUCLEOTIDE SEQUENCE [LARGE SCALE GENOMIC DNA]</scope>
    <source>
        <strain evidence="11">CGMCC 4.1434</strain>
    </source>
</reference>
<dbReference type="InterPro" id="IPR011006">
    <property type="entry name" value="CheY-like_superfamily"/>
</dbReference>
<protein>
    <submittedName>
        <fullName evidence="10">Response regulator transcription factor</fullName>
    </submittedName>
</protein>
<evidence type="ECO:0000259" key="8">
    <source>
        <dbReference type="PROSITE" id="PS50110"/>
    </source>
</evidence>
<dbReference type="CDD" id="cd00383">
    <property type="entry name" value="trans_reg_C"/>
    <property type="match status" value="1"/>
</dbReference>
<keyword evidence="3" id="KW-0805">Transcription regulation</keyword>
<evidence type="ECO:0000256" key="6">
    <source>
        <dbReference type="PROSITE-ProRule" id="PRU00169"/>
    </source>
</evidence>
<evidence type="ECO:0000313" key="10">
    <source>
        <dbReference type="EMBL" id="MFC5590777.1"/>
    </source>
</evidence>
<feature type="domain" description="Response regulatory" evidence="8">
    <location>
        <begin position="4"/>
        <end position="117"/>
    </location>
</feature>
<dbReference type="Gene3D" id="3.40.50.2300">
    <property type="match status" value="1"/>
</dbReference>
<dbReference type="CDD" id="cd17574">
    <property type="entry name" value="REC_OmpR"/>
    <property type="match status" value="1"/>
</dbReference>
<evidence type="ECO:0000256" key="5">
    <source>
        <dbReference type="ARBA" id="ARBA00023163"/>
    </source>
</evidence>
<dbReference type="Gene3D" id="6.10.250.690">
    <property type="match status" value="1"/>
</dbReference>
<dbReference type="InterPro" id="IPR001789">
    <property type="entry name" value="Sig_transdc_resp-reg_receiver"/>
</dbReference>
<evidence type="ECO:0000256" key="2">
    <source>
        <dbReference type="ARBA" id="ARBA00023012"/>
    </source>
</evidence>
<evidence type="ECO:0000313" key="11">
    <source>
        <dbReference type="Proteomes" id="UP001596109"/>
    </source>
</evidence>
<name>A0ABW0TMP3_9BACL</name>
<gene>
    <name evidence="10" type="ORF">ACFPRA_17900</name>
</gene>
<dbReference type="Gene3D" id="1.10.10.10">
    <property type="entry name" value="Winged helix-like DNA-binding domain superfamily/Winged helix DNA-binding domain"/>
    <property type="match status" value="1"/>
</dbReference>
<evidence type="ECO:0000256" key="3">
    <source>
        <dbReference type="ARBA" id="ARBA00023015"/>
    </source>
</evidence>
<keyword evidence="4 7" id="KW-0238">DNA-binding</keyword>
<keyword evidence="1 6" id="KW-0597">Phosphoprotein</keyword>
<proteinExistence type="predicted"/>
<dbReference type="InterPro" id="IPR039420">
    <property type="entry name" value="WalR-like"/>
</dbReference>
<dbReference type="PANTHER" id="PTHR48111">
    <property type="entry name" value="REGULATOR OF RPOS"/>
    <property type="match status" value="1"/>
</dbReference>
<organism evidence="10 11">
    <name type="scientific">Sporosarcina soli</name>
    <dbReference type="NCBI Taxonomy" id="334736"/>
    <lineage>
        <taxon>Bacteria</taxon>
        <taxon>Bacillati</taxon>
        <taxon>Bacillota</taxon>
        <taxon>Bacilli</taxon>
        <taxon>Bacillales</taxon>
        <taxon>Caryophanaceae</taxon>
        <taxon>Sporosarcina</taxon>
    </lineage>
</organism>
<feature type="modified residue" description="4-aspartylphosphate" evidence="6">
    <location>
        <position position="53"/>
    </location>
</feature>
<dbReference type="PROSITE" id="PS51755">
    <property type="entry name" value="OMPR_PHOB"/>
    <property type="match status" value="1"/>
</dbReference>
<dbReference type="EMBL" id="JBHSNO010000009">
    <property type="protein sequence ID" value="MFC5590777.1"/>
    <property type="molecule type" value="Genomic_DNA"/>
</dbReference>
<keyword evidence="5" id="KW-0804">Transcription</keyword>
<dbReference type="SMART" id="SM00862">
    <property type="entry name" value="Trans_reg_C"/>
    <property type="match status" value="1"/>
</dbReference>
<feature type="DNA-binding region" description="OmpR/PhoB-type" evidence="7">
    <location>
        <begin position="131"/>
        <end position="230"/>
    </location>
</feature>
<dbReference type="Pfam" id="PF00072">
    <property type="entry name" value="Response_reg"/>
    <property type="match status" value="1"/>
</dbReference>
<dbReference type="SUPFAM" id="SSF52172">
    <property type="entry name" value="CheY-like"/>
    <property type="match status" value="1"/>
</dbReference>
<evidence type="ECO:0000256" key="4">
    <source>
        <dbReference type="ARBA" id="ARBA00023125"/>
    </source>
</evidence>
<evidence type="ECO:0000256" key="7">
    <source>
        <dbReference type="PROSITE-ProRule" id="PRU01091"/>
    </source>
</evidence>
<dbReference type="SMART" id="SM00448">
    <property type="entry name" value="REC"/>
    <property type="match status" value="1"/>
</dbReference>
<dbReference type="PROSITE" id="PS50110">
    <property type="entry name" value="RESPONSE_REGULATORY"/>
    <property type="match status" value="1"/>
</dbReference>
<dbReference type="InterPro" id="IPR036388">
    <property type="entry name" value="WH-like_DNA-bd_sf"/>
</dbReference>
<feature type="domain" description="OmpR/PhoB-type" evidence="9">
    <location>
        <begin position="131"/>
        <end position="230"/>
    </location>
</feature>
<dbReference type="RefSeq" id="WP_381437746.1">
    <property type="nucleotide sequence ID" value="NZ_JBHSNO010000009.1"/>
</dbReference>
<dbReference type="PANTHER" id="PTHR48111:SF26">
    <property type="entry name" value="STAGE 0 SPORULATION PROTEIN A HOMOLOG"/>
    <property type="match status" value="1"/>
</dbReference>
<evidence type="ECO:0000256" key="1">
    <source>
        <dbReference type="ARBA" id="ARBA00022553"/>
    </source>
</evidence>
<accession>A0ABW0TMP3</accession>
<dbReference type="Pfam" id="PF00486">
    <property type="entry name" value="Trans_reg_C"/>
    <property type="match status" value="1"/>
</dbReference>
<comment type="caution">
    <text evidence="10">The sequence shown here is derived from an EMBL/GenBank/DDBJ whole genome shotgun (WGS) entry which is preliminary data.</text>
</comment>
<dbReference type="Proteomes" id="UP001596109">
    <property type="component" value="Unassembled WGS sequence"/>
</dbReference>
<evidence type="ECO:0000259" key="9">
    <source>
        <dbReference type="PROSITE" id="PS51755"/>
    </source>
</evidence>
<sequence length="233" mass="26680">MKANILIVEDDTEIARVIRDTLVSAGHHVTWATTGLEGLDDFQSGSYDLVLIDLMLPEMDGFTLCRNIRWKSDIPIIIVSARKDDVDKIEGLGLGADDYVAKPFSLAELQARIDSHLRRWFRYNGVQVAIEEVHFAQDLTISWNLERAYLCGQELSLTHKEFELLRVLAQNSERIFSKNELYEHIWQQADMDGAHTVTVHIKSLREKLGDPVKTPRFIQTVWGKGYRFIGEPL</sequence>
<dbReference type="InterPro" id="IPR001867">
    <property type="entry name" value="OmpR/PhoB-type_DNA-bd"/>
</dbReference>